<dbReference type="OrthoDB" id="10506558at2759"/>
<dbReference type="Proteomes" id="UP000410492">
    <property type="component" value="Unassembled WGS sequence"/>
</dbReference>
<proteinExistence type="predicted"/>
<gene>
    <name evidence="1" type="ORF">CALMAC_LOCUS15228</name>
</gene>
<accession>A0A653D8F6</accession>
<evidence type="ECO:0000313" key="2">
    <source>
        <dbReference type="Proteomes" id="UP000410492"/>
    </source>
</evidence>
<keyword evidence="2" id="KW-1185">Reference proteome</keyword>
<reference evidence="1 2" key="1">
    <citation type="submission" date="2019-01" db="EMBL/GenBank/DDBJ databases">
        <authorList>
            <person name="Sayadi A."/>
        </authorList>
    </citation>
    <scope>NUCLEOTIDE SEQUENCE [LARGE SCALE GENOMIC DNA]</scope>
</reference>
<evidence type="ECO:0000313" key="1">
    <source>
        <dbReference type="EMBL" id="VEN56303.1"/>
    </source>
</evidence>
<organism evidence="1 2">
    <name type="scientific">Callosobruchus maculatus</name>
    <name type="common">Southern cowpea weevil</name>
    <name type="synonym">Pulse bruchid</name>
    <dbReference type="NCBI Taxonomy" id="64391"/>
    <lineage>
        <taxon>Eukaryota</taxon>
        <taxon>Metazoa</taxon>
        <taxon>Ecdysozoa</taxon>
        <taxon>Arthropoda</taxon>
        <taxon>Hexapoda</taxon>
        <taxon>Insecta</taxon>
        <taxon>Pterygota</taxon>
        <taxon>Neoptera</taxon>
        <taxon>Endopterygota</taxon>
        <taxon>Coleoptera</taxon>
        <taxon>Polyphaga</taxon>
        <taxon>Cucujiformia</taxon>
        <taxon>Chrysomeloidea</taxon>
        <taxon>Chrysomelidae</taxon>
        <taxon>Bruchinae</taxon>
        <taxon>Bruchini</taxon>
        <taxon>Callosobruchus</taxon>
    </lineage>
</organism>
<dbReference type="AlphaFoldDB" id="A0A653D8F6"/>
<dbReference type="EMBL" id="CAACVG010010651">
    <property type="protein sequence ID" value="VEN56303.1"/>
    <property type="molecule type" value="Genomic_DNA"/>
</dbReference>
<protein>
    <submittedName>
        <fullName evidence="1">Uncharacterized protein</fullName>
    </submittedName>
</protein>
<name>A0A653D8F6_CALMS</name>
<feature type="non-terminal residue" evidence="1">
    <location>
        <position position="1"/>
    </location>
</feature>
<sequence length="41" mass="4316">YVSESAVVVTPQLASDIYIVLQCGAVQRFGFSLKAGKISLG</sequence>